<evidence type="ECO:0000313" key="1">
    <source>
        <dbReference type="EMBL" id="OWZ05779.1"/>
    </source>
</evidence>
<dbReference type="STRING" id="4795.A0A225VLA4"/>
<dbReference type="EMBL" id="NBNE01004254">
    <property type="protein sequence ID" value="OWZ05779.1"/>
    <property type="molecule type" value="Genomic_DNA"/>
</dbReference>
<protein>
    <submittedName>
        <fullName evidence="1">Gag-pol Polyprotein</fullName>
    </submittedName>
</protein>
<dbReference type="OrthoDB" id="115318at2759"/>
<dbReference type="AlphaFoldDB" id="A0A225VLA4"/>
<sequence>MFSQQIAAQDFNYRFLVISLLYLVRGTQPDIANVVRELSKNLACYNKTHWVAARRMLKYLKGTSTYGLLLDGYSRPMTYEVYTDASLECQTNERMSVIDYVISMAGSSVSWCRSKQSLISLSTAEAELIVLSEGAKESEWLWYLLREMGFPQEKPVWVWCDSKAAFRMVKNPGNHKVTKYTEIRFLFTKGLVEEARLEIQYCSTSDMAADILTKALSTGLIIKVRELIGVKDLKITGDI</sequence>
<dbReference type="Proteomes" id="UP000198211">
    <property type="component" value="Unassembled WGS sequence"/>
</dbReference>
<accession>A0A225VLA4</accession>
<keyword evidence="2" id="KW-1185">Reference proteome</keyword>
<reference evidence="2" key="1">
    <citation type="submission" date="2017-03" db="EMBL/GenBank/DDBJ databases">
        <title>Phytopthora megakarya and P. palmivora, two closely related causual agents of cacao black pod achieved similar genome size and gene model numbers by different mechanisms.</title>
        <authorList>
            <person name="Ali S."/>
            <person name="Shao J."/>
            <person name="Larry D.J."/>
            <person name="Kronmiller B."/>
            <person name="Shen D."/>
            <person name="Strem M.D."/>
            <person name="Melnick R.L."/>
            <person name="Guiltinan M.J."/>
            <person name="Tyler B.M."/>
            <person name="Meinhardt L.W."/>
            <person name="Bailey B.A."/>
        </authorList>
    </citation>
    <scope>NUCLEOTIDE SEQUENCE [LARGE SCALE GENOMIC DNA]</scope>
    <source>
        <strain evidence="2">zdho120</strain>
    </source>
</reference>
<dbReference type="PANTHER" id="PTHR11439">
    <property type="entry name" value="GAG-POL-RELATED RETROTRANSPOSON"/>
    <property type="match status" value="1"/>
</dbReference>
<evidence type="ECO:0000313" key="2">
    <source>
        <dbReference type="Proteomes" id="UP000198211"/>
    </source>
</evidence>
<organism evidence="1 2">
    <name type="scientific">Phytophthora megakarya</name>
    <dbReference type="NCBI Taxonomy" id="4795"/>
    <lineage>
        <taxon>Eukaryota</taxon>
        <taxon>Sar</taxon>
        <taxon>Stramenopiles</taxon>
        <taxon>Oomycota</taxon>
        <taxon>Peronosporomycetes</taxon>
        <taxon>Peronosporales</taxon>
        <taxon>Peronosporaceae</taxon>
        <taxon>Phytophthora</taxon>
    </lineage>
</organism>
<dbReference type="PANTHER" id="PTHR11439:SF440">
    <property type="entry name" value="INTEGRASE CATALYTIC DOMAIN-CONTAINING PROTEIN"/>
    <property type="match status" value="1"/>
</dbReference>
<dbReference type="CDD" id="cd09272">
    <property type="entry name" value="RNase_HI_RT_Ty1"/>
    <property type="match status" value="1"/>
</dbReference>
<proteinExistence type="predicted"/>
<name>A0A225VLA4_9STRA</name>
<comment type="caution">
    <text evidence="1">The sequence shown here is derived from an EMBL/GenBank/DDBJ whole genome shotgun (WGS) entry which is preliminary data.</text>
</comment>
<gene>
    <name evidence="1" type="ORF">PHMEG_00022065</name>
</gene>